<dbReference type="RefSeq" id="WP_120142793.1">
    <property type="nucleotide sequence ID" value="NZ_CP031933.2"/>
</dbReference>
<dbReference type="Pfam" id="PF06014">
    <property type="entry name" value="YqgQ-like"/>
    <property type="match status" value="1"/>
</dbReference>
<name>A0A386PVP0_9LACO</name>
<dbReference type="EMBL" id="CP031933">
    <property type="protein sequence ID" value="AYE38550.1"/>
    <property type="molecule type" value="Genomic_DNA"/>
</dbReference>
<reference evidence="3" key="1">
    <citation type="submission" date="2018-08" db="EMBL/GenBank/DDBJ databases">
        <title>Genome of Lactobacillus sp. HBUAS52074.</title>
        <authorList>
            <person name="Guo Z."/>
            <person name="Zhang Z.D."/>
        </authorList>
    </citation>
    <scope>NUCLEOTIDE SEQUENCE [LARGE SCALE GENOMIC DNA]</scope>
    <source>
        <strain evidence="3">HBUAS52074</strain>
    </source>
</reference>
<dbReference type="OrthoDB" id="2361671at2"/>
<accession>A0A386PVP0</accession>
<keyword evidence="3" id="KW-1185">Reference proteome</keyword>
<dbReference type="Proteomes" id="UP000267208">
    <property type="component" value="Chromosome"/>
</dbReference>
<dbReference type="KEGG" id="lzh:D1B17_07810"/>
<sequence>MDDNMSFRTLYDVQQLLKRFGTFVHVGKRIWDIELMSSEIRRLYEGGLIDKQTFIRVQMVLKREHRIEEKKKKKRTDQSDRQKVNRC</sequence>
<proteinExistence type="predicted"/>
<evidence type="ECO:0000313" key="2">
    <source>
        <dbReference type="EMBL" id="AYE38550.1"/>
    </source>
</evidence>
<dbReference type="InterPro" id="IPR009256">
    <property type="entry name" value="YqgQ-like"/>
</dbReference>
<organism evidence="2 3">
    <name type="scientific">Companilactobacillus zhachilii</name>
    <dbReference type="NCBI Taxonomy" id="2304606"/>
    <lineage>
        <taxon>Bacteria</taxon>
        <taxon>Bacillati</taxon>
        <taxon>Bacillota</taxon>
        <taxon>Bacilli</taxon>
        <taxon>Lactobacillales</taxon>
        <taxon>Lactobacillaceae</taxon>
        <taxon>Companilactobacillus</taxon>
    </lineage>
</organism>
<feature type="region of interest" description="Disordered" evidence="1">
    <location>
        <begin position="66"/>
        <end position="87"/>
    </location>
</feature>
<protein>
    <submittedName>
        <fullName evidence="2">DUF910 family protein</fullName>
    </submittedName>
</protein>
<dbReference type="Gene3D" id="1.10.287.760">
    <property type="entry name" value="YqgQ-like"/>
    <property type="match status" value="1"/>
</dbReference>
<evidence type="ECO:0000313" key="3">
    <source>
        <dbReference type="Proteomes" id="UP000267208"/>
    </source>
</evidence>
<evidence type="ECO:0000256" key="1">
    <source>
        <dbReference type="SAM" id="MobiDB-lite"/>
    </source>
</evidence>
<gene>
    <name evidence="2" type="ORF">D1B17_07810</name>
</gene>
<dbReference type="SUPFAM" id="SSF158379">
    <property type="entry name" value="YqgQ-like"/>
    <property type="match status" value="1"/>
</dbReference>
<dbReference type="InterPro" id="IPR023164">
    <property type="entry name" value="YqgQ-like_sf"/>
</dbReference>
<dbReference type="AlphaFoldDB" id="A0A386PVP0"/>